<dbReference type="Pfam" id="PF22530">
    <property type="entry name" value="Terminase-T7_RNaseH-like"/>
    <property type="match status" value="1"/>
</dbReference>
<dbReference type="Gene3D" id="3.40.50.300">
    <property type="entry name" value="P-loop containing nucleotide triphosphate hydrolases"/>
    <property type="match status" value="1"/>
</dbReference>
<dbReference type="KEGG" id="kmn:HW532_20830"/>
<sequence length="597" mass="66813">MAVRESVEEALERWRQLELLQDHYAEFEDFLRDVIEDLMGFTCTEVQTDIGHYIANGPSYRMVQAQRGQAKTTITAAYAVWKLIHNPKTRVLIISAGDTQATEIANWIIQIIMGMDELECMRPDRRNGDRASVEAFDVHYSLKGPEKSPSVACIGITANMQGKRADLLIADDVESQKNSQTQTQRERLKLLTLDFTSICSKGDIIWLGTPQSIDSVYNGLPGRGYDIRIWTGRYPTQEELADYGPYLAPLIRNRLELDPSLQTGGGPEGSRGQPVDPVLLGEEDLIKKEIDQGAAYFQLQHMLSTKLSDQGRFPLKVGNIRLVAFDTTVMRAPMSITFARTEDARIRMPDGHPLKDSMYRVIAIDDFGELQGWHMYVDPAGGGQNGDETAYAVTGFCSGRAFLVDVGGVPGGVTEEALDALTAVAKRWEPKTISIEKNFGNGALSSVWTPRLLKAHKCGIEDVWESGQKELRIIDTLEPIIGAGKFVVHEDLIAKDWEECLKHPADVRSTYSLFWQMCRITRDRGSLLHEDRLDAVAGSVRNWVDLMAIDDEKSRAKAKQDQYNKMMKDPIGSGRPLRGQIGKVLHQPNALRRHGLR</sequence>
<dbReference type="SUPFAM" id="SSF52540">
    <property type="entry name" value="P-loop containing nucleoside triphosphate hydrolases"/>
    <property type="match status" value="1"/>
</dbReference>
<gene>
    <name evidence="2" type="primary">terL</name>
    <name evidence="2" type="ORF">HW532_20830</name>
</gene>
<organism evidence="2 3">
    <name type="scientific">Kaustia mangrovi</name>
    <dbReference type="NCBI Taxonomy" id="2593653"/>
    <lineage>
        <taxon>Bacteria</taxon>
        <taxon>Pseudomonadati</taxon>
        <taxon>Pseudomonadota</taxon>
        <taxon>Alphaproteobacteria</taxon>
        <taxon>Hyphomicrobiales</taxon>
        <taxon>Parvibaculaceae</taxon>
        <taxon>Kaustia</taxon>
    </lineage>
</organism>
<dbReference type="EMBL" id="CP058214">
    <property type="protein sequence ID" value="QPC44925.1"/>
    <property type="molecule type" value="Genomic_DNA"/>
</dbReference>
<evidence type="ECO:0000313" key="2">
    <source>
        <dbReference type="EMBL" id="QPC44925.1"/>
    </source>
</evidence>
<dbReference type="RefSeq" id="WP_213162298.1">
    <property type="nucleotide sequence ID" value="NZ_CP058214.1"/>
</dbReference>
<name>A0A7S8HDR3_9HYPH</name>
<dbReference type="InterPro" id="IPR047987">
    <property type="entry name" value="Gp19-like_virus"/>
</dbReference>
<dbReference type="InterPro" id="IPR054762">
    <property type="entry name" value="Gp19_RNaseH-like"/>
</dbReference>
<accession>A0A7S8HDR3</accession>
<dbReference type="Proteomes" id="UP000593594">
    <property type="component" value="Chromosome"/>
</dbReference>
<proteinExistence type="predicted"/>
<evidence type="ECO:0000259" key="1">
    <source>
        <dbReference type="Pfam" id="PF22530"/>
    </source>
</evidence>
<protein>
    <submittedName>
        <fullName evidence="2">Phage terminase large subunit</fullName>
    </submittedName>
</protein>
<keyword evidence="3" id="KW-1185">Reference proteome</keyword>
<dbReference type="AlphaFoldDB" id="A0A7S8HDR3"/>
<feature type="domain" description="Terminase large subunit ribonuclease H-like" evidence="1">
    <location>
        <begin position="377"/>
        <end position="484"/>
    </location>
</feature>
<evidence type="ECO:0000313" key="3">
    <source>
        <dbReference type="Proteomes" id="UP000593594"/>
    </source>
</evidence>
<dbReference type="InterPro" id="IPR027417">
    <property type="entry name" value="P-loop_NTPase"/>
</dbReference>
<dbReference type="NCBIfam" id="NF033889">
    <property type="entry name" value="termin_lrg_T7"/>
    <property type="match status" value="1"/>
</dbReference>
<reference evidence="2 3" key="1">
    <citation type="submission" date="2020-06" db="EMBL/GenBank/DDBJ databases">
        <title>Genome sequence of 2 isolates from Red Sea Mangroves.</title>
        <authorList>
            <person name="Sefrji F."/>
            <person name="Michoud G."/>
            <person name="Merlino G."/>
            <person name="Daffonchio D."/>
        </authorList>
    </citation>
    <scope>NUCLEOTIDE SEQUENCE [LARGE SCALE GENOMIC DNA]</scope>
    <source>
        <strain evidence="2 3">R1DC25</strain>
    </source>
</reference>